<keyword evidence="6 8" id="KW-0067">ATP-binding</keyword>
<dbReference type="NCBIfam" id="TIGR00125">
    <property type="entry name" value="cyt_tran_rel"/>
    <property type="match status" value="1"/>
</dbReference>
<evidence type="ECO:0000256" key="4">
    <source>
        <dbReference type="ARBA" id="ARBA00022655"/>
    </source>
</evidence>
<dbReference type="InterPro" id="IPR004821">
    <property type="entry name" value="Cyt_trans-like"/>
</dbReference>
<comment type="subunit">
    <text evidence="8">Homodimer.</text>
</comment>
<feature type="binding site" evidence="8">
    <location>
        <begin position="147"/>
        <end position="150"/>
    </location>
    <ligand>
        <name>ATP</name>
        <dbReference type="ChEBI" id="CHEBI:30616"/>
    </ligand>
</feature>
<dbReference type="FunFam" id="3.40.50.620:FF:000013">
    <property type="entry name" value="Pantothenate synthetase"/>
    <property type="match status" value="1"/>
</dbReference>
<dbReference type="Gene3D" id="3.30.1300.10">
    <property type="entry name" value="Pantoate-beta-alanine ligase, C-terminal domain"/>
    <property type="match status" value="1"/>
</dbReference>
<dbReference type="GO" id="GO:0004592">
    <property type="term" value="F:pantoate-beta-alanine ligase activity"/>
    <property type="evidence" value="ECO:0007669"/>
    <property type="project" value="UniProtKB-UniRule"/>
</dbReference>
<dbReference type="Pfam" id="PF02569">
    <property type="entry name" value="Pantoate_ligase"/>
    <property type="match status" value="1"/>
</dbReference>
<dbReference type="OrthoDB" id="9773087at2"/>
<evidence type="ECO:0000256" key="6">
    <source>
        <dbReference type="ARBA" id="ARBA00022840"/>
    </source>
</evidence>
<dbReference type="InterPro" id="IPR003721">
    <property type="entry name" value="Pantoate_ligase"/>
</dbReference>
<evidence type="ECO:0000256" key="3">
    <source>
        <dbReference type="ARBA" id="ARBA00022598"/>
    </source>
</evidence>
<keyword evidence="3 8" id="KW-0436">Ligase</keyword>
<feature type="binding site" evidence="8">
    <location>
        <position position="153"/>
    </location>
    <ligand>
        <name>(R)-pantoate</name>
        <dbReference type="ChEBI" id="CHEBI:15980"/>
    </ligand>
</feature>
<comment type="caution">
    <text evidence="9">The sequence shown here is derived from an EMBL/GenBank/DDBJ whole genome shotgun (WGS) entry which is preliminary data.</text>
</comment>
<dbReference type="InterPro" id="IPR042176">
    <property type="entry name" value="Pantoate_ligase_C"/>
</dbReference>
<dbReference type="NCBIfam" id="TIGR00018">
    <property type="entry name" value="panC"/>
    <property type="match status" value="1"/>
</dbReference>
<dbReference type="AlphaFoldDB" id="A0A178INK8"/>
<dbReference type="HAMAP" id="MF_00158">
    <property type="entry name" value="PanC"/>
    <property type="match status" value="1"/>
</dbReference>
<evidence type="ECO:0000256" key="1">
    <source>
        <dbReference type="ARBA" id="ARBA00004990"/>
    </source>
</evidence>
<dbReference type="PANTHER" id="PTHR21299:SF1">
    <property type="entry name" value="PANTOATE--BETA-ALANINE LIGASE"/>
    <property type="match status" value="1"/>
</dbReference>
<sequence length="280" mass="31050">MQKITTVSEMRKLADTLRAQGKTIGLVPTMGALHDGHLSLVQQAKTEANVVIVSVFVNPTQFGPNEDFSKYPRDIDSDTALAAEAGADFVFAPSVEEMYPKNYSTYVNEEVVARPLEGASRPSHFRGVTTVVAKLFNITRPDVAVFGQKDAQQAAVIIKMAEDLNFPVRIIVAPTLREEGGLAMSSRNRYLTGAQRAEALALHEALNFAKNMVEKGEHRSDRLVAEMTHILGQHRRVRVIYVALVDHRTMEPMREVEPGRSMLVVAAWVDEVRLIDNITL</sequence>
<evidence type="ECO:0000313" key="10">
    <source>
        <dbReference type="Proteomes" id="UP000078486"/>
    </source>
</evidence>
<accession>A0A178INK8</accession>
<comment type="miscellaneous">
    <text evidence="8">The reaction proceeds by a bi uni uni bi ping pong mechanism.</text>
</comment>
<evidence type="ECO:0000256" key="5">
    <source>
        <dbReference type="ARBA" id="ARBA00022741"/>
    </source>
</evidence>
<reference evidence="9 10" key="1">
    <citation type="submission" date="2016-01" db="EMBL/GenBank/DDBJ databases">
        <title>High potential of lignocellulose degradation of a new Verrucomicrobia species.</title>
        <authorList>
            <person name="Wang Y."/>
            <person name="Shi Y."/>
            <person name="Qiu Z."/>
            <person name="Liu S."/>
            <person name="Yang H."/>
        </authorList>
    </citation>
    <scope>NUCLEOTIDE SEQUENCE [LARGE SCALE GENOMIC DNA]</scope>
    <source>
        <strain evidence="9 10">TSB47</strain>
    </source>
</reference>
<keyword evidence="10" id="KW-1185">Reference proteome</keyword>
<gene>
    <name evidence="8" type="primary">panC</name>
    <name evidence="9" type="ORF">AW736_06965</name>
</gene>
<dbReference type="GO" id="GO:0015940">
    <property type="term" value="P:pantothenate biosynthetic process"/>
    <property type="evidence" value="ECO:0007669"/>
    <property type="project" value="UniProtKB-UniRule"/>
</dbReference>
<dbReference type="RefSeq" id="WP_068769459.1">
    <property type="nucleotide sequence ID" value="NZ_CP109796.1"/>
</dbReference>
<organism evidence="9 10">
    <name type="scientific">Termitidicoccus mucosus</name>
    <dbReference type="NCBI Taxonomy" id="1184151"/>
    <lineage>
        <taxon>Bacteria</taxon>
        <taxon>Pseudomonadati</taxon>
        <taxon>Verrucomicrobiota</taxon>
        <taxon>Opitutia</taxon>
        <taxon>Opitutales</taxon>
        <taxon>Opitutaceae</taxon>
        <taxon>Termitidicoccus</taxon>
    </lineage>
</organism>
<feature type="binding site" evidence="8">
    <location>
        <position position="176"/>
    </location>
    <ligand>
        <name>ATP</name>
        <dbReference type="ChEBI" id="CHEBI:30616"/>
    </ligand>
</feature>
<dbReference type="Proteomes" id="UP000078486">
    <property type="component" value="Unassembled WGS sequence"/>
</dbReference>
<dbReference type="SUPFAM" id="SSF52374">
    <property type="entry name" value="Nucleotidylyl transferase"/>
    <property type="match status" value="1"/>
</dbReference>
<feature type="binding site" evidence="8">
    <location>
        <position position="61"/>
    </location>
    <ligand>
        <name>beta-alanine</name>
        <dbReference type="ChEBI" id="CHEBI:57966"/>
    </ligand>
</feature>
<feature type="active site" description="Proton donor" evidence="8">
    <location>
        <position position="37"/>
    </location>
</feature>
<comment type="function">
    <text evidence="8">Catalyzes the condensation of pantoate with beta-alanine in an ATP-dependent reaction via a pantoyl-adenylate intermediate.</text>
</comment>
<keyword evidence="8" id="KW-0963">Cytoplasm</keyword>
<dbReference type="InterPro" id="IPR014729">
    <property type="entry name" value="Rossmann-like_a/b/a_fold"/>
</dbReference>
<dbReference type="GO" id="GO:0005524">
    <property type="term" value="F:ATP binding"/>
    <property type="evidence" value="ECO:0007669"/>
    <property type="project" value="UniProtKB-KW"/>
</dbReference>
<feature type="binding site" evidence="8">
    <location>
        <begin position="30"/>
        <end position="37"/>
    </location>
    <ligand>
        <name>ATP</name>
        <dbReference type="ChEBI" id="CHEBI:30616"/>
    </ligand>
</feature>
<evidence type="ECO:0000313" key="9">
    <source>
        <dbReference type="EMBL" id="OAM90656.1"/>
    </source>
</evidence>
<keyword evidence="5 8" id="KW-0547">Nucleotide-binding</keyword>
<evidence type="ECO:0000256" key="2">
    <source>
        <dbReference type="ARBA" id="ARBA00009256"/>
    </source>
</evidence>
<evidence type="ECO:0000256" key="8">
    <source>
        <dbReference type="HAMAP-Rule" id="MF_00158"/>
    </source>
</evidence>
<comment type="similarity">
    <text evidence="2 8">Belongs to the pantothenate synthetase family.</text>
</comment>
<dbReference type="EMBL" id="LRRQ01000053">
    <property type="protein sequence ID" value="OAM90656.1"/>
    <property type="molecule type" value="Genomic_DNA"/>
</dbReference>
<dbReference type="CDD" id="cd00560">
    <property type="entry name" value="PanC"/>
    <property type="match status" value="1"/>
</dbReference>
<dbReference type="GO" id="GO:0005829">
    <property type="term" value="C:cytosol"/>
    <property type="evidence" value="ECO:0007669"/>
    <property type="project" value="TreeGrafter"/>
</dbReference>
<feature type="binding site" evidence="8">
    <location>
        <begin position="184"/>
        <end position="187"/>
    </location>
    <ligand>
        <name>ATP</name>
        <dbReference type="ChEBI" id="CHEBI:30616"/>
    </ligand>
</feature>
<comment type="pathway">
    <text evidence="1 8">Cofactor biosynthesis; (R)-pantothenate biosynthesis; (R)-pantothenate from (R)-pantoate and beta-alanine: step 1/1.</text>
</comment>
<dbReference type="Gene3D" id="3.40.50.620">
    <property type="entry name" value="HUPs"/>
    <property type="match status" value="1"/>
</dbReference>
<dbReference type="EC" id="6.3.2.1" evidence="8"/>
<name>A0A178INK8_9BACT</name>
<dbReference type="STRING" id="1184151.AW736_06965"/>
<protein>
    <recommendedName>
        <fullName evidence="8">Pantothenate synthetase</fullName>
        <shortName evidence="8">PS</shortName>
        <ecNumber evidence="8">6.3.2.1</ecNumber>
    </recommendedName>
    <alternativeName>
        <fullName evidence="8">Pantoate--beta-alanine ligase</fullName>
    </alternativeName>
    <alternativeName>
        <fullName evidence="8">Pantoate-activating enzyme</fullName>
    </alternativeName>
</protein>
<keyword evidence="4 8" id="KW-0566">Pantothenate biosynthesis</keyword>
<dbReference type="PANTHER" id="PTHR21299">
    <property type="entry name" value="CYTIDYLATE KINASE/PANTOATE-BETA-ALANINE LIGASE"/>
    <property type="match status" value="1"/>
</dbReference>
<dbReference type="UniPathway" id="UPA00028">
    <property type="reaction ID" value="UER00005"/>
</dbReference>
<comment type="catalytic activity">
    <reaction evidence="7 8">
        <text>(R)-pantoate + beta-alanine + ATP = (R)-pantothenate + AMP + diphosphate + H(+)</text>
        <dbReference type="Rhea" id="RHEA:10912"/>
        <dbReference type="ChEBI" id="CHEBI:15378"/>
        <dbReference type="ChEBI" id="CHEBI:15980"/>
        <dbReference type="ChEBI" id="CHEBI:29032"/>
        <dbReference type="ChEBI" id="CHEBI:30616"/>
        <dbReference type="ChEBI" id="CHEBI:33019"/>
        <dbReference type="ChEBI" id="CHEBI:57966"/>
        <dbReference type="ChEBI" id="CHEBI:456215"/>
        <dbReference type="EC" id="6.3.2.1"/>
    </reaction>
</comment>
<feature type="binding site" evidence="8">
    <location>
        <position position="61"/>
    </location>
    <ligand>
        <name>(R)-pantoate</name>
        <dbReference type="ChEBI" id="CHEBI:15980"/>
    </ligand>
</feature>
<comment type="subcellular location">
    <subcellularLocation>
        <location evidence="8">Cytoplasm</location>
    </subcellularLocation>
</comment>
<proteinExistence type="inferred from homology"/>
<evidence type="ECO:0000256" key="7">
    <source>
        <dbReference type="ARBA" id="ARBA00048258"/>
    </source>
</evidence>